<keyword evidence="8" id="KW-1185">Reference proteome</keyword>
<organism evidence="7 8">
    <name type="scientific">Thiorhodovibrio winogradskyi</name>
    <dbReference type="NCBI Taxonomy" id="77007"/>
    <lineage>
        <taxon>Bacteria</taxon>
        <taxon>Pseudomonadati</taxon>
        <taxon>Pseudomonadota</taxon>
        <taxon>Gammaproteobacteria</taxon>
        <taxon>Chromatiales</taxon>
        <taxon>Chromatiaceae</taxon>
        <taxon>Thiorhodovibrio</taxon>
    </lineage>
</organism>
<dbReference type="EMBL" id="CP121472">
    <property type="protein sequence ID" value="WPL16569.1"/>
    <property type="molecule type" value="Genomic_DNA"/>
</dbReference>
<dbReference type="Pfam" id="PF00389">
    <property type="entry name" value="2-Hacid_dh"/>
    <property type="match status" value="1"/>
</dbReference>
<proteinExistence type="inferred from homology"/>
<evidence type="ECO:0000256" key="4">
    <source>
        <dbReference type="RuleBase" id="RU003719"/>
    </source>
</evidence>
<evidence type="ECO:0000313" key="8">
    <source>
        <dbReference type="Proteomes" id="UP001432180"/>
    </source>
</evidence>
<evidence type="ECO:0000259" key="5">
    <source>
        <dbReference type="Pfam" id="PF00389"/>
    </source>
</evidence>
<evidence type="ECO:0000259" key="6">
    <source>
        <dbReference type="Pfam" id="PF02826"/>
    </source>
</evidence>
<dbReference type="Proteomes" id="UP001432180">
    <property type="component" value="Chromosome"/>
</dbReference>
<dbReference type="PANTHER" id="PTHR43761">
    <property type="entry name" value="D-ISOMER SPECIFIC 2-HYDROXYACID DEHYDROGENASE FAMILY PROTEIN (AFU_ORTHOLOGUE AFUA_1G13630)"/>
    <property type="match status" value="1"/>
</dbReference>
<gene>
    <name evidence="7" type="primary">hprA_2</name>
    <name evidence="7" type="ORF">Thiowin_01536</name>
</gene>
<sequence>MSEPLRPTNAARYADAEAVSTFIYSSINRDVLAAMPKLEVIASRSTGVDYIDTNRCCLERGVTVANVPGNDKTRNMILNEQFDRMHDGAILINTARGSFVDHRALARALVEGRIAAAGLDVLPEEPVVREEAELLRSVYESRHDLSNLLAGQVLIHLRNVVVTPHSAFNTREAVKRILETPVDNLAAYAECRPCNIAA</sequence>
<evidence type="ECO:0000313" key="7">
    <source>
        <dbReference type="EMBL" id="WPL16569.1"/>
    </source>
</evidence>
<dbReference type="InterPro" id="IPR006139">
    <property type="entry name" value="D-isomer_2_OHA_DH_cat_dom"/>
</dbReference>
<reference evidence="7 8" key="1">
    <citation type="journal article" date="2023" name="Microorganisms">
        <title>Thiorhodovibrio frisius and Trv. litoralis spp. nov., Two Novel Members from a Clade of Fastidious Purple Sulfur Bacteria That Exhibit Unique Red-Shifted Light-Harvesting Capabilities.</title>
        <authorList>
            <person name="Methner A."/>
            <person name="Kuzyk S.B."/>
            <person name="Petersen J."/>
            <person name="Bauer S."/>
            <person name="Brinkmann H."/>
            <person name="Sichau K."/>
            <person name="Wanner G."/>
            <person name="Wolf J."/>
            <person name="Neumann-Schaal M."/>
            <person name="Henke P."/>
            <person name="Tank M."/>
            <person name="Sproer C."/>
            <person name="Bunk B."/>
            <person name="Overmann J."/>
        </authorList>
    </citation>
    <scope>NUCLEOTIDE SEQUENCE [LARGE SCALE GENOMIC DNA]</scope>
    <source>
        <strain evidence="7 8">DSM 6702</strain>
    </source>
</reference>
<accession>A0ABZ0S7S6</accession>
<dbReference type="InterPro" id="IPR006140">
    <property type="entry name" value="D-isomer_DH_NAD-bd"/>
</dbReference>
<keyword evidence="2 4" id="KW-0560">Oxidoreductase</keyword>
<dbReference type="InterPro" id="IPR036291">
    <property type="entry name" value="NAD(P)-bd_dom_sf"/>
</dbReference>
<dbReference type="EC" id="1.1.1.29" evidence="7"/>
<evidence type="ECO:0000256" key="2">
    <source>
        <dbReference type="ARBA" id="ARBA00023002"/>
    </source>
</evidence>
<evidence type="ECO:0000256" key="3">
    <source>
        <dbReference type="ARBA" id="ARBA00023027"/>
    </source>
</evidence>
<keyword evidence="3" id="KW-0520">NAD</keyword>
<feature type="domain" description="D-isomer specific 2-hydroxyacid dehydrogenase catalytic" evidence="5">
    <location>
        <begin position="7"/>
        <end position="193"/>
    </location>
</feature>
<feature type="domain" description="D-isomer specific 2-hydroxyacid dehydrogenase NAD-binding" evidence="6">
    <location>
        <begin position="31"/>
        <end position="167"/>
    </location>
</feature>
<dbReference type="GO" id="GO:0008465">
    <property type="term" value="F:hydroxypyruvate reductase (NADH) activity"/>
    <property type="evidence" value="ECO:0007669"/>
    <property type="project" value="UniProtKB-EC"/>
</dbReference>
<dbReference type="InterPro" id="IPR050418">
    <property type="entry name" value="D-iso_2-hydroxyacid_DH_PdxB"/>
</dbReference>
<dbReference type="RefSeq" id="WP_408034176.1">
    <property type="nucleotide sequence ID" value="NZ_CP121472.1"/>
</dbReference>
<dbReference type="SUPFAM" id="SSF52283">
    <property type="entry name" value="Formate/glycerate dehydrogenase catalytic domain-like"/>
    <property type="match status" value="1"/>
</dbReference>
<dbReference type="Gene3D" id="3.40.50.720">
    <property type="entry name" value="NAD(P)-binding Rossmann-like Domain"/>
    <property type="match status" value="3"/>
</dbReference>
<evidence type="ECO:0000256" key="1">
    <source>
        <dbReference type="ARBA" id="ARBA00005854"/>
    </source>
</evidence>
<comment type="similarity">
    <text evidence="1 4">Belongs to the D-isomer specific 2-hydroxyacid dehydrogenase family.</text>
</comment>
<dbReference type="Pfam" id="PF02826">
    <property type="entry name" value="2-Hacid_dh_C"/>
    <property type="match status" value="1"/>
</dbReference>
<name>A0ABZ0S7S6_9GAMM</name>
<dbReference type="SUPFAM" id="SSF51735">
    <property type="entry name" value="NAD(P)-binding Rossmann-fold domains"/>
    <property type="match status" value="1"/>
</dbReference>
<dbReference type="PANTHER" id="PTHR43761:SF1">
    <property type="entry name" value="D-ISOMER SPECIFIC 2-HYDROXYACID DEHYDROGENASE CATALYTIC DOMAIN-CONTAINING PROTEIN-RELATED"/>
    <property type="match status" value="1"/>
</dbReference>
<protein>
    <submittedName>
        <fullName evidence="7">Glycerate dehydrogenase</fullName>
        <ecNumber evidence="7">1.1.1.29</ecNumber>
    </submittedName>
</protein>